<dbReference type="PANTHER" id="PTHR24346:SF82">
    <property type="entry name" value="KP78A-RELATED"/>
    <property type="match status" value="1"/>
</dbReference>
<evidence type="ECO:0000259" key="6">
    <source>
        <dbReference type="PROSITE" id="PS50011"/>
    </source>
</evidence>
<evidence type="ECO:0000313" key="7">
    <source>
        <dbReference type="EMBL" id="KAK8888007.1"/>
    </source>
</evidence>
<keyword evidence="3" id="KW-0547">Nucleotide-binding</keyword>
<dbReference type="Proteomes" id="UP001470230">
    <property type="component" value="Unassembled WGS sequence"/>
</dbReference>
<evidence type="ECO:0000256" key="5">
    <source>
        <dbReference type="ARBA" id="ARBA00022840"/>
    </source>
</evidence>
<dbReference type="Pfam" id="PF00069">
    <property type="entry name" value="Pkinase"/>
    <property type="match status" value="1"/>
</dbReference>
<evidence type="ECO:0000256" key="4">
    <source>
        <dbReference type="ARBA" id="ARBA00022777"/>
    </source>
</evidence>
<dbReference type="Gene3D" id="1.10.510.10">
    <property type="entry name" value="Transferase(Phosphotransferase) domain 1"/>
    <property type="match status" value="1"/>
</dbReference>
<keyword evidence="2" id="KW-0808">Transferase</keyword>
<dbReference type="SUPFAM" id="SSF56112">
    <property type="entry name" value="Protein kinase-like (PK-like)"/>
    <property type="match status" value="1"/>
</dbReference>
<dbReference type="PANTHER" id="PTHR24346">
    <property type="entry name" value="MAP/MICROTUBULE AFFINITY-REGULATING KINASE"/>
    <property type="match status" value="1"/>
</dbReference>
<evidence type="ECO:0000256" key="2">
    <source>
        <dbReference type="ARBA" id="ARBA00022679"/>
    </source>
</evidence>
<evidence type="ECO:0000256" key="1">
    <source>
        <dbReference type="ARBA" id="ARBA00022527"/>
    </source>
</evidence>
<dbReference type="InterPro" id="IPR011009">
    <property type="entry name" value="Kinase-like_dom_sf"/>
</dbReference>
<reference evidence="7 8" key="1">
    <citation type="submission" date="2024-04" db="EMBL/GenBank/DDBJ databases">
        <title>Tritrichomonas musculus Genome.</title>
        <authorList>
            <person name="Alves-Ferreira E."/>
            <person name="Grigg M."/>
            <person name="Lorenzi H."/>
            <person name="Galac M."/>
        </authorList>
    </citation>
    <scope>NUCLEOTIDE SEQUENCE [LARGE SCALE GENOMIC DNA]</scope>
    <source>
        <strain evidence="7 8">EAF2021</strain>
    </source>
</reference>
<dbReference type="PROSITE" id="PS50011">
    <property type="entry name" value="PROTEIN_KINASE_DOM"/>
    <property type="match status" value="1"/>
</dbReference>
<evidence type="ECO:0000256" key="3">
    <source>
        <dbReference type="ARBA" id="ARBA00022741"/>
    </source>
</evidence>
<keyword evidence="5" id="KW-0067">ATP-binding</keyword>
<gene>
    <name evidence="7" type="ORF">M9Y10_039067</name>
</gene>
<sequence length="261" mass="29809">MKHCPNGDLFKYIIEHQTFSVLEAKYYLKKIIVGLQYVLSLGIVHRDLKPEKLFFNGLGRIKFGDFGLSRFVNSQGLANTPCGSVCYASPECIIGSTYDGRKSDVWSEGVIAYAMLVGVLPWTKRNQSQLLEQIRKTDFLFPSFIPDDPRDLITKMLDPDPCRRISVEQCLHHPWIKSAPNVRPMYGSTGKNLLISLKHVDNFFDRDNSEEKISIKGESLHLARSYSMINDNIEITLKRIVPKEKYNTARQAARAIILKKK</sequence>
<keyword evidence="4" id="KW-0418">Kinase</keyword>
<comment type="caution">
    <text evidence="7">The sequence shown here is derived from an EMBL/GenBank/DDBJ whole genome shotgun (WGS) entry which is preliminary data.</text>
</comment>
<keyword evidence="8" id="KW-1185">Reference proteome</keyword>
<organism evidence="7 8">
    <name type="scientific">Tritrichomonas musculus</name>
    <dbReference type="NCBI Taxonomy" id="1915356"/>
    <lineage>
        <taxon>Eukaryota</taxon>
        <taxon>Metamonada</taxon>
        <taxon>Parabasalia</taxon>
        <taxon>Tritrichomonadida</taxon>
        <taxon>Tritrichomonadidae</taxon>
        <taxon>Tritrichomonas</taxon>
    </lineage>
</organism>
<feature type="domain" description="Protein kinase" evidence="6">
    <location>
        <begin position="1"/>
        <end position="176"/>
    </location>
</feature>
<accession>A0ABR2KA49</accession>
<dbReference type="InterPro" id="IPR000719">
    <property type="entry name" value="Prot_kinase_dom"/>
</dbReference>
<protein>
    <recommendedName>
        <fullName evidence="6">Protein kinase domain-containing protein</fullName>
    </recommendedName>
</protein>
<evidence type="ECO:0000313" key="8">
    <source>
        <dbReference type="Proteomes" id="UP001470230"/>
    </source>
</evidence>
<name>A0ABR2KA49_9EUKA</name>
<dbReference type="EMBL" id="JAPFFF010000006">
    <property type="protein sequence ID" value="KAK8888007.1"/>
    <property type="molecule type" value="Genomic_DNA"/>
</dbReference>
<keyword evidence="1" id="KW-0723">Serine/threonine-protein kinase</keyword>
<proteinExistence type="predicted"/>